<dbReference type="InParanoid" id="E0VK33"/>
<keyword evidence="2" id="KW-0677">Repeat</keyword>
<feature type="repeat" description="NHL" evidence="6">
    <location>
        <begin position="1150"/>
        <end position="1190"/>
    </location>
</feature>
<dbReference type="OrthoDB" id="342730at2759"/>
<dbReference type="VEuPathDB" id="VectorBase:PHUM256370"/>
<protein>
    <submittedName>
        <fullName evidence="10 11">Nhl repeat-containing protein, putative</fullName>
    </submittedName>
</protein>
<dbReference type="InterPro" id="IPR013083">
    <property type="entry name" value="Znf_RING/FYVE/PHD"/>
</dbReference>
<dbReference type="InterPro" id="IPR018957">
    <property type="entry name" value="Znf_C3HC4_RING-type"/>
</dbReference>
<feature type="domain" description="RING-type" evidence="9">
    <location>
        <begin position="10"/>
        <end position="52"/>
    </location>
</feature>
<feature type="repeat" description="NHL" evidence="6">
    <location>
        <begin position="1241"/>
        <end position="1284"/>
    </location>
</feature>
<feature type="coiled-coil region" evidence="7">
    <location>
        <begin position="136"/>
        <end position="163"/>
    </location>
</feature>
<reference evidence="10" key="2">
    <citation type="submission" date="2007-04" db="EMBL/GenBank/DDBJ databases">
        <title>The genome of the human body louse.</title>
        <authorList>
            <consortium name="The Human Body Louse Genome Consortium"/>
            <person name="Kirkness E."/>
            <person name="Walenz B."/>
            <person name="Hass B."/>
            <person name="Bruggner R."/>
            <person name="Strausberg R."/>
        </authorList>
    </citation>
    <scope>NUCLEOTIDE SEQUENCE</scope>
    <source>
        <strain evidence="10">USDA</strain>
    </source>
</reference>
<dbReference type="SUPFAM" id="SSF57850">
    <property type="entry name" value="RING/U-box"/>
    <property type="match status" value="1"/>
</dbReference>
<dbReference type="GO" id="GO:0000209">
    <property type="term" value="P:protein polyubiquitination"/>
    <property type="evidence" value="ECO:0007669"/>
    <property type="project" value="TreeGrafter"/>
</dbReference>
<feature type="compositionally biased region" description="Polar residues" evidence="8">
    <location>
        <begin position="509"/>
        <end position="520"/>
    </location>
</feature>
<evidence type="ECO:0000256" key="4">
    <source>
        <dbReference type="ARBA" id="ARBA00022833"/>
    </source>
</evidence>
<feature type="compositionally biased region" description="Basic and acidic residues" evidence="8">
    <location>
        <begin position="464"/>
        <end position="476"/>
    </location>
</feature>
<name>E0VK33_PEDHC</name>
<dbReference type="InterPro" id="IPR001258">
    <property type="entry name" value="NHL_repeat"/>
</dbReference>
<evidence type="ECO:0000256" key="1">
    <source>
        <dbReference type="ARBA" id="ARBA00022723"/>
    </source>
</evidence>
<dbReference type="FunFam" id="2.120.10.30:FF:000013">
    <property type="entry name" value="E3 ubiquitin-protein ligase TRIM71"/>
    <property type="match status" value="1"/>
</dbReference>
<keyword evidence="3 5" id="KW-0863">Zinc-finger</keyword>
<dbReference type="OMA" id="EEYIHRY"/>
<feature type="compositionally biased region" description="Basic and acidic residues" evidence="8">
    <location>
        <begin position="724"/>
        <end position="738"/>
    </location>
</feature>
<dbReference type="FunFam" id="2.120.10.30:FF:000037">
    <property type="entry name" value="Uncharacterized protein, isoform E"/>
    <property type="match status" value="1"/>
</dbReference>
<feature type="compositionally biased region" description="Acidic residues" evidence="8">
    <location>
        <begin position="702"/>
        <end position="723"/>
    </location>
</feature>
<evidence type="ECO:0000256" key="3">
    <source>
        <dbReference type="ARBA" id="ARBA00022771"/>
    </source>
</evidence>
<dbReference type="EMBL" id="DS235239">
    <property type="protein sequence ID" value="EEB13739.1"/>
    <property type="molecule type" value="Genomic_DNA"/>
</dbReference>
<dbReference type="InterPro" id="IPR001841">
    <property type="entry name" value="Znf_RING"/>
</dbReference>
<feature type="compositionally biased region" description="Polar residues" evidence="8">
    <location>
        <begin position="884"/>
        <end position="893"/>
    </location>
</feature>
<organism>
    <name type="scientific">Pediculus humanus subsp. corporis</name>
    <name type="common">Body louse</name>
    <dbReference type="NCBI Taxonomy" id="121224"/>
    <lineage>
        <taxon>Eukaryota</taxon>
        <taxon>Metazoa</taxon>
        <taxon>Ecdysozoa</taxon>
        <taxon>Arthropoda</taxon>
        <taxon>Hexapoda</taxon>
        <taxon>Insecta</taxon>
        <taxon>Pterygota</taxon>
        <taxon>Neoptera</taxon>
        <taxon>Paraneoptera</taxon>
        <taxon>Psocodea</taxon>
        <taxon>Troctomorpha</taxon>
        <taxon>Phthiraptera</taxon>
        <taxon>Anoplura</taxon>
        <taxon>Pediculidae</taxon>
        <taxon>Pediculus</taxon>
    </lineage>
</organism>
<dbReference type="InterPro" id="IPR011042">
    <property type="entry name" value="6-blade_b-propeller_TolB-like"/>
</dbReference>
<feature type="repeat" description="NHL" evidence="6">
    <location>
        <begin position="1100"/>
        <end position="1143"/>
    </location>
</feature>
<dbReference type="KEGG" id="phu:Phum_PHUM256370"/>
<dbReference type="PROSITE" id="PS51125">
    <property type="entry name" value="NHL"/>
    <property type="match status" value="5"/>
</dbReference>
<evidence type="ECO:0000256" key="2">
    <source>
        <dbReference type="ARBA" id="ARBA00022737"/>
    </source>
</evidence>
<evidence type="ECO:0000313" key="12">
    <source>
        <dbReference type="Proteomes" id="UP000009046"/>
    </source>
</evidence>
<reference evidence="10" key="1">
    <citation type="submission" date="2007-04" db="EMBL/GenBank/DDBJ databases">
        <title>Annotation of Pediculus humanus corporis strain USDA.</title>
        <authorList>
            <person name="Kirkness E."/>
            <person name="Hannick L."/>
            <person name="Hass B."/>
            <person name="Bruggner R."/>
            <person name="Lawson D."/>
            <person name="Bidwell S."/>
            <person name="Joardar V."/>
            <person name="Caler E."/>
            <person name="Walenz B."/>
            <person name="Inman J."/>
            <person name="Schobel S."/>
            <person name="Galinsky K."/>
            <person name="Amedeo P."/>
            <person name="Strausberg R."/>
        </authorList>
    </citation>
    <scope>NUCLEOTIDE SEQUENCE</scope>
    <source>
        <strain evidence="10">USDA</strain>
    </source>
</reference>
<evidence type="ECO:0000313" key="10">
    <source>
        <dbReference type="EMBL" id="EEB13739.1"/>
    </source>
</evidence>
<evidence type="ECO:0000256" key="8">
    <source>
        <dbReference type="SAM" id="MobiDB-lite"/>
    </source>
</evidence>
<evidence type="ECO:0000256" key="5">
    <source>
        <dbReference type="PROSITE-ProRule" id="PRU00175"/>
    </source>
</evidence>
<feature type="compositionally biased region" description="Low complexity" evidence="8">
    <location>
        <begin position="972"/>
        <end position="1000"/>
    </location>
</feature>
<feature type="compositionally biased region" description="Basic and acidic residues" evidence="8">
    <location>
        <begin position="428"/>
        <end position="442"/>
    </location>
</feature>
<dbReference type="FunCoup" id="E0VK33">
    <property type="interactions" value="10"/>
</dbReference>
<dbReference type="SUPFAM" id="SSF101898">
    <property type="entry name" value="NHL repeat"/>
    <property type="match status" value="1"/>
</dbReference>
<dbReference type="Pfam" id="PF00097">
    <property type="entry name" value="zf-C3HC4"/>
    <property type="match status" value="1"/>
</dbReference>
<feature type="compositionally biased region" description="Low complexity" evidence="8">
    <location>
        <begin position="607"/>
        <end position="616"/>
    </location>
</feature>
<keyword evidence="1" id="KW-0479">Metal-binding</keyword>
<feature type="repeat" description="NHL" evidence="6">
    <location>
        <begin position="1194"/>
        <end position="1237"/>
    </location>
</feature>
<dbReference type="GO" id="GO:0061630">
    <property type="term" value="F:ubiquitin protein ligase activity"/>
    <property type="evidence" value="ECO:0007669"/>
    <property type="project" value="TreeGrafter"/>
</dbReference>
<dbReference type="GeneID" id="8235210"/>
<feature type="compositionally biased region" description="Polar residues" evidence="8">
    <location>
        <begin position="833"/>
        <end position="843"/>
    </location>
</feature>
<evidence type="ECO:0000256" key="7">
    <source>
        <dbReference type="SAM" id="Coils"/>
    </source>
</evidence>
<dbReference type="GO" id="GO:0008270">
    <property type="term" value="F:zinc ion binding"/>
    <property type="evidence" value="ECO:0007669"/>
    <property type="project" value="UniProtKB-KW"/>
</dbReference>
<dbReference type="Pfam" id="PF01436">
    <property type="entry name" value="NHL"/>
    <property type="match status" value="5"/>
</dbReference>
<dbReference type="Gene3D" id="2.120.10.30">
    <property type="entry name" value="TolB, C-terminal domain"/>
    <property type="match status" value="3"/>
</dbReference>
<reference evidence="11" key="3">
    <citation type="submission" date="2021-02" db="UniProtKB">
        <authorList>
            <consortium name="EnsemblMetazoa"/>
        </authorList>
    </citation>
    <scope>IDENTIFICATION</scope>
    <source>
        <strain evidence="11">USDA</strain>
    </source>
</reference>
<dbReference type="CDD" id="cd14954">
    <property type="entry name" value="NHL_TRIM71_like"/>
    <property type="match status" value="1"/>
</dbReference>
<feature type="coiled-coil region" evidence="7">
    <location>
        <begin position="201"/>
        <end position="228"/>
    </location>
</feature>
<dbReference type="HOGENOM" id="CLU_002505_2_0_1"/>
<dbReference type="FunFam" id="3.30.40.10:FF:000185">
    <property type="entry name" value="RING finger protein nhl-1"/>
    <property type="match status" value="1"/>
</dbReference>
<dbReference type="CDD" id="cd16524">
    <property type="entry name" value="RING-HC_NHL-1-like"/>
    <property type="match status" value="1"/>
</dbReference>
<dbReference type="PROSITE" id="PS50089">
    <property type="entry name" value="ZF_RING_2"/>
    <property type="match status" value="1"/>
</dbReference>
<dbReference type="EMBL" id="AAZO01002972">
    <property type="status" value="NOT_ANNOTATED_CDS"/>
    <property type="molecule type" value="Genomic_DNA"/>
</dbReference>
<evidence type="ECO:0000256" key="6">
    <source>
        <dbReference type="PROSITE-ProRule" id="PRU00504"/>
    </source>
</evidence>
<evidence type="ECO:0000259" key="9">
    <source>
        <dbReference type="PROSITE" id="PS50089"/>
    </source>
</evidence>
<feature type="region of interest" description="Disordered" evidence="8">
    <location>
        <begin position="962"/>
        <end position="1023"/>
    </location>
</feature>
<feature type="region of interest" description="Disordered" evidence="8">
    <location>
        <begin position="309"/>
        <end position="947"/>
    </location>
</feature>
<dbReference type="Gene3D" id="3.30.40.10">
    <property type="entry name" value="Zinc/RING finger domain, C3HC4 (zinc finger)"/>
    <property type="match status" value="1"/>
</dbReference>
<feature type="compositionally biased region" description="Low complexity" evidence="8">
    <location>
        <begin position="624"/>
        <end position="637"/>
    </location>
</feature>
<feature type="repeat" description="NHL" evidence="6">
    <location>
        <begin position="1053"/>
        <end position="1096"/>
    </location>
</feature>
<feature type="compositionally biased region" description="Basic and acidic residues" evidence="8">
    <location>
        <begin position="325"/>
        <end position="348"/>
    </location>
</feature>
<feature type="compositionally biased region" description="Low complexity" evidence="8">
    <location>
        <begin position="587"/>
        <end position="599"/>
    </location>
</feature>
<dbReference type="SMART" id="SM00184">
    <property type="entry name" value="RING"/>
    <property type="match status" value="1"/>
</dbReference>
<dbReference type="PANTHER" id="PTHR24104:SF47">
    <property type="entry name" value="E3 UBIQUITIN-PROTEIN LIGASE NHLRC1"/>
    <property type="match status" value="1"/>
</dbReference>
<accession>E0VK33</accession>
<dbReference type="EnsemblMetazoa" id="PHUM256370-RA">
    <property type="protein sequence ID" value="PHUM256370-PA"/>
    <property type="gene ID" value="PHUM256370"/>
</dbReference>
<sequence>MEQFEQLLTCAICLDRYRNPKLLPCQHSFCMEPCMDGLVDYVRRQVKCPECRAEHRIPYQGVQGYPTNVTLQRFLELHIEITGELPDPTSGQIMERCNVCSEKSYCSMCMHCDKKICGDCKGAHKDILRREISRINNQVKRSLHKLEDVLAVVEKNMVGLQHNCSSITEEVDEINRRLYKALKDRTEYLRGEISKYSSAEKKNLSTLKENLEQEISNIQSNCDLAEKYITEAVDWDDIELMDAKEIFLKTVDFIRNFEYENTDYNRRIRFTMTHDPNQLVLLVAGFGDLNSIATHQNVSNNLPGLAGSGSSTNLLQPSAPGLMRSKSDHRLATQFRSQDERGYDRYGEADDSLSTPRKFGERYGRQGQTSGGLYGDRFNRSDYGSEYEGSYDTEPKRPSYRSRFRRDRDSEPECDSGQSRSVRFSEPQNKERERVFDTEDAARGPLSGITRLYDSPRVMQRLQEMGKEKKKVEVKPEPPPPIQKFQPPKRAQRQISEEDEITRMKKQNKASANEQNQPEAKSSADRTTVLRKGNSHDGEERSSASTREETTGRKTTPMPEVPPSSEEESGDEDDEMSPLQNKTSGPTASNSTTTSRRSSLQSELPTASAAAAASFKKSGRSESSDSTSSSESSQGSTTPKNLVGGQNLASENAKSKFSPREDSDSLGGKGKVSSTDGSSQLKYRSRFLNRQNSENVQLPTKEEDEETDSDSSDSDTDTDEDTESDKSKNDTNDMDKTDIGPLLARSALARDNGGNSRQNSKEGSVSSSRSRNTPDDSSLKEEVPWRTKYGNVREEEPTNSRMGQDKTEVPRFLSRNRQYQEENKFPGYGSRFLNKNKSSPVTSQDDDLDKIGSRRYSNAMMDDDNKYPTTRSRFSGARDGKNSIMKSRSSHNFAQDDDDDDDMSPSSYLPSRYGQNITNDLSRSRSTHHLKMKENSPDRLTSGREKDGAALSSWARYLKNKYGNRGKDGKDLPSSNLPSSSGASTSSLNSRRLSLGLPLRHNSTSFESSDDDQKNMQGSPTSPTVMAAATAGFVAAASGSTLRNQYLQKRRQLFKIGSRGSEPGCFTWPRGIAVGIDNSIVVADSSNHRVEVFDSRGNFLKEFGTYGNGMGEFDCLTGVAVNRIGQFIIADRYNHRVQVLDPSGRFLRAFGSQGTADGRFNYPWGITTDALGFIYVCDKENHRVQVFQSDGTFVGKFGTQGNKPGQLEHPHYIAVSNTNRVIVSDSNNHRIQIFDVNGRVLSSFGNEGSDEGQFKFPRGVAVDDQGYIFVGDSGNNRIQIFHPDGSFLKSFGCWGSGDGEFKGLEGVAVMSNGNILIKYLAIDF</sequence>
<feature type="compositionally biased region" description="Basic and acidic residues" evidence="8">
    <location>
        <begin position="534"/>
        <end position="552"/>
    </location>
</feature>
<feature type="compositionally biased region" description="Acidic residues" evidence="8">
    <location>
        <begin position="565"/>
        <end position="576"/>
    </location>
</feature>
<feature type="compositionally biased region" description="Basic and acidic residues" evidence="8">
    <location>
        <begin position="932"/>
        <end position="947"/>
    </location>
</feature>
<feature type="compositionally biased region" description="Polar residues" evidence="8">
    <location>
        <begin position="904"/>
        <end position="921"/>
    </location>
</feature>
<dbReference type="RefSeq" id="XP_002426477.1">
    <property type="nucleotide sequence ID" value="XM_002426432.1"/>
</dbReference>
<gene>
    <name evidence="11" type="primary">8235210</name>
    <name evidence="10" type="ORF">Phum_PHUM256370</name>
</gene>
<keyword evidence="12" id="KW-1185">Reference proteome</keyword>
<dbReference type="PANTHER" id="PTHR24104">
    <property type="entry name" value="E3 UBIQUITIN-PROTEIN LIGASE NHLRC1-RELATED"/>
    <property type="match status" value="1"/>
</dbReference>
<dbReference type="GO" id="GO:0043161">
    <property type="term" value="P:proteasome-mediated ubiquitin-dependent protein catabolic process"/>
    <property type="evidence" value="ECO:0007669"/>
    <property type="project" value="TreeGrafter"/>
</dbReference>
<feature type="compositionally biased region" description="Polar residues" evidence="8">
    <location>
        <begin position="672"/>
        <end position="698"/>
    </location>
</feature>
<feature type="compositionally biased region" description="Basic and acidic residues" evidence="8">
    <location>
        <begin position="772"/>
        <end position="809"/>
    </location>
</feature>
<dbReference type="CTD" id="8235210"/>
<keyword evidence="7" id="KW-0175">Coiled coil</keyword>
<proteinExistence type="predicted"/>
<dbReference type="Proteomes" id="UP000009046">
    <property type="component" value="Unassembled WGS sequence"/>
</dbReference>
<dbReference type="eggNOG" id="KOG2177">
    <property type="taxonomic scope" value="Eukaryota"/>
</dbReference>
<dbReference type="STRING" id="121224.E0VK33"/>
<dbReference type="InterPro" id="IPR050952">
    <property type="entry name" value="TRIM-NHL_E3_ligases"/>
</dbReference>
<evidence type="ECO:0000313" key="11">
    <source>
        <dbReference type="EnsemblMetazoa" id="PHUM256370-PA"/>
    </source>
</evidence>
<keyword evidence="4" id="KW-0862">Zinc</keyword>
<feature type="compositionally biased region" description="Polar residues" evidence="8">
    <location>
        <begin position="753"/>
        <end position="763"/>
    </location>
</feature>